<dbReference type="SUPFAM" id="SSF117281">
    <property type="entry name" value="Kelch motif"/>
    <property type="match status" value="1"/>
</dbReference>
<reference evidence="1" key="1">
    <citation type="submission" date="2022-07" db="EMBL/GenBank/DDBJ databases">
        <authorList>
            <person name="Macas J."/>
            <person name="Novak P."/>
            <person name="Neumann P."/>
        </authorList>
    </citation>
    <scope>NUCLEOTIDE SEQUENCE</scope>
</reference>
<proteinExistence type="predicted"/>
<comment type="caution">
    <text evidence="1">The sequence shown here is derived from an EMBL/GenBank/DDBJ whole genome shotgun (WGS) entry which is preliminary data.</text>
</comment>
<dbReference type="Proteomes" id="UP001152523">
    <property type="component" value="Unassembled WGS sequence"/>
</dbReference>
<gene>
    <name evidence="1" type="ORF">CEPIT_LOCUS7970</name>
</gene>
<dbReference type="AlphaFoldDB" id="A0AAV0CSI3"/>
<dbReference type="InterPro" id="IPR015915">
    <property type="entry name" value="Kelch-typ_b-propeller"/>
</dbReference>
<dbReference type="Gene3D" id="2.120.10.80">
    <property type="entry name" value="Kelch-type beta propeller"/>
    <property type="match status" value="1"/>
</dbReference>
<accession>A0AAV0CSI3</accession>
<organism evidence="1 2">
    <name type="scientific">Cuscuta epithymum</name>
    <dbReference type="NCBI Taxonomy" id="186058"/>
    <lineage>
        <taxon>Eukaryota</taxon>
        <taxon>Viridiplantae</taxon>
        <taxon>Streptophyta</taxon>
        <taxon>Embryophyta</taxon>
        <taxon>Tracheophyta</taxon>
        <taxon>Spermatophyta</taxon>
        <taxon>Magnoliopsida</taxon>
        <taxon>eudicotyledons</taxon>
        <taxon>Gunneridae</taxon>
        <taxon>Pentapetalae</taxon>
        <taxon>asterids</taxon>
        <taxon>lamiids</taxon>
        <taxon>Solanales</taxon>
        <taxon>Convolvulaceae</taxon>
        <taxon>Cuscuteae</taxon>
        <taxon>Cuscuta</taxon>
        <taxon>Cuscuta subgen. Cuscuta</taxon>
    </lineage>
</organism>
<evidence type="ECO:0000313" key="1">
    <source>
        <dbReference type="EMBL" id="CAH9082063.1"/>
    </source>
</evidence>
<protein>
    <submittedName>
        <fullName evidence="1">Uncharacterized protein</fullName>
    </submittedName>
</protein>
<dbReference type="EMBL" id="CAMAPF010000037">
    <property type="protein sequence ID" value="CAH9082063.1"/>
    <property type="molecule type" value="Genomic_DNA"/>
</dbReference>
<keyword evidence="2" id="KW-1185">Reference proteome</keyword>
<sequence length="111" mass="12374">MVCAQLGSKFYFLGGEKRGVPVGDNRPSDVFVYDPTNTSVNAKDSTYRVIDGVLMNYGKADPTTFEVNGKLYVLGCRYTKDVDEHSLLEEYDPVKNGWTNLEVSPVRGDEI</sequence>
<evidence type="ECO:0000313" key="2">
    <source>
        <dbReference type="Proteomes" id="UP001152523"/>
    </source>
</evidence>
<feature type="non-terminal residue" evidence="1">
    <location>
        <position position="111"/>
    </location>
</feature>
<name>A0AAV0CSI3_9ASTE</name>